<dbReference type="HOGENOM" id="CLU_3392294_0_0_1"/>
<sequence length="32" mass="3584">MRGALEHHQSRSRRIIEQTLKCGLSSSKTSVS</sequence>
<organism evidence="2 3">
    <name type="scientific">Debaryomyces hansenii (strain ATCC 36239 / CBS 767 / BCRC 21394 / JCM 1990 / NBRC 0083 / IGC 2968)</name>
    <name type="common">Yeast</name>
    <name type="synonym">Torulaspora hansenii</name>
    <dbReference type="NCBI Taxonomy" id="284592"/>
    <lineage>
        <taxon>Eukaryota</taxon>
        <taxon>Fungi</taxon>
        <taxon>Dikarya</taxon>
        <taxon>Ascomycota</taxon>
        <taxon>Saccharomycotina</taxon>
        <taxon>Pichiomycetes</taxon>
        <taxon>Debaryomycetaceae</taxon>
        <taxon>Debaryomyces</taxon>
    </lineage>
</organism>
<dbReference type="RefSeq" id="XP_002770791.1">
    <property type="nucleotide sequence ID" value="XM_002770745.1"/>
</dbReference>
<protein>
    <submittedName>
        <fullName evidence="2">DEHA2F10604p</fullName>
    </submittedName>
</protein>
<dbReference type="KEGG" id="dha:DEHA2F10604g"/>
<dbReference type="Proteomes" id="UP000000599">
    <property type="component" value="Chromosome F"/>
</dbReference>
<dbReference type="GeneID" id="8998937"/>
<accession>B5RUD8</accession>
<dbReference type="VEuPathDB" id="FungiDB:DEHA2F10604g"/>
<dbReference type="AlphaFoldDB" id="B5RUD8"/>
<evidence type="ECO:0000313" key="3">
    <source>
        <dbReference type="Proteomes" id="UP000000599"/>
    </source>
</evidence>
<gene>
    <name evidence="2" type="ordered locus">DEHA2F10604g</name>
</gene>
<proteinExistence type="predicted"/>
<reference evidence="2 3" key="1">
    <citation type="journal article" date="2004" name="Nature">
        <title>Genome evolution in yeasts.</title>
        <authorList>
            <consortium name="Genolevures"/>
            <person name="Dujon B."/>
            <person name="Sherman D."/>
            <person name="Fischer G."/>
            <person name="Durrens P."/>
            <person name="Casaregola S."/>
            <person name="Lafontaine I."/>
            <person name="de Montigny J."/>
            <person name="Marck C."/>
            <person name="Neuveglise C."/>
            <person name="Talla E."/>
            <person name="Goffard N."/>
            <person name="Frangeul L."/>
            <person name="Aigle M."/>
            <person name="Anthouard V."/>
            <person name="Babour A."/>
            <person name="Barbe V."/>
            <person name="Barnay S."/>
            <person name="Blanchin S."/>
            <person name="Beckerich J.M."/>
            <person name="Beyne E."/>
            <person name="Bleykasten C."/>
            <person name="Boisrame A."/>
            <person name="Boyer J."/>
            <person name="Cattolico L."/>
            <person name="Confanioleri F."/>
            <person name="de Daruvar A."/>
            <person name="Despons L."/>
            <person name="Fabre E."/>
            <person name="Fairhead C."/>
            <person name="Ferry-Dumazet H."/>
            <person name="Groppi A."/>
            <person name="Hantraye F."/>
            <person name="Hennequin C."/>
            <person name="Jauniaux N."/>
            <person name="Joyet P."/>
            <person name="Kachouri R."/>
            <person name="Kerrest A."/>
            <person name="Koszul R."/>
            <person name="Lemaire M."/>
            <person name="Lesur I."/>
            <person name="Ma L."/>
            <person name="Muller H."/>
            <person name="Nicaud J.M."/>
            <person name="Nikolski M."/>
            <person name="Oztas S."/>
            <person name="Ozier-Kalogeropoulos O."/>
            <person name="Pellenz S."/>
            <person name="Potier S."/>
            <person name="Richard G.F."/>
            <person name="Straub M.L."/>
            <person name="Suleau A."/>
            <person name="Swennene D."/>
            <person name="Tekaia F."/>
            <person name="Wesolowski-Louvel M."/>
            <person name="Westhof E."/>
            <person name="Wirth B."/>
            <person name="Zeniou-Meyer M."/>
            <person name="Zivanovic I."/>
            <person name="Bolotin-Fukuhara M."/>
            <person name="Thierry A."/>
            <person name="Bouchier C."/>
            <person name="Caudron B."/>
            <person name="Scarpelli C."/>
            <person name="Gaillardin C."/>
            <person name="Weissenbach J."/>
            <person name="Wincker P."/>
            <person name="Souciet J.L."/>
        </authorList>
    </citation>
    <scope>NUCLEOTIDE SEQUENCE [LARGE SCALE GENOMIC DNA]</scope>
    <source>
        <strain evidence="3">ATCC 36239 / CBS 767 / BCRC 21394 / JCM 1990 / NBRC 0083 / IGC 2968</strain>
    </source>
</reference>
<dbReference type="EMBL" id="CR382138">
    <property type="protein sequence ID" value="CAR66316.1"/>
    <property type="molecule type" value="Genomic_DNA"/>
</dbReference>
<name>B5RUD8_DEBHA</name>
<dbReference type="InParanoid" id="B5RUD8"/>
<evidence type="ECO:0000256" key="1">
    <source>
        <dbReference type="SAM" id="MobiDB-lite"/>
    </source>
</evidence>
<evidence type="ECO:0000313" key="2">
    <source>
        <dbReference type="EMBL" id="CAR66316.1"/>
    </source>
</evidence>
<keyword evidence="3" id="KW-1185">Reference proteome</keyword>
<feature type="region of interest" description="Disordered" evidence="1">
    <location>
        <begin position="1"/>
        <end position="32"/>
    </location>
</feature>